<evidence type="ECO:0000313" key="1">
    <source>
        <dbReference type="EMBL" id="MDJ1130793.1"/>
    </source>
</evidence>
<sequence>MTEPVTEDGGAPAVGQAVFDTVRNRFGQVTGHEGPCLQLCPLAGGRQWDADPAQVRVLGRRELLRVLVAEANARSWQRF</sequence>
<reference evidence="1 2" key="1">
    <citation type="submission" date="2023-05" db="EMBL/GenBank/DDBJ databases">
        <title>Streptantibioticus silvisoli sp. nov., acidotolerant actinomycetes 1 from pine litter.</title>
        <authorList>
            <person name="Swiecimska M."/>
            <person name="Golinska P."/>
            <person name="Sangal V."/>
            <person name="Wachnowicz B."/>
            <person name="Goodfellow M."/>
        </authorList>
    </citation>
    <scope>NUCLEOTIDE SEQUENCE [LARGE SCALE GENOMIC DNA]</scope>
    <source>
        <strain evidence="1 2">DSM 42109</strain>
    </source>
</reference>
<proteinExistence type="predicted"/>
<organism evidence="1 2">
    <name type="scientific">Streptomyces iconiensis</name>
    <dbReference type="NCBI Taxonomy" id="1384038"/>
    <lineage>
        <taxon>Bacteria</taxon>
        <taxon>Bacillati</taxon>
        <taxon>Actinomycetota</taxon>
        <taxon>Actinomycetes</taxon>
        <taxon>Kitasatosporales</taxon>
        <taxon>Streptomycetaceae</taxon>
        <taxon>Streptomyces</taxon>
    </lineage>
</organism>
<accession>A0ABT6ZP16</accession>
<gene>
    <name evidence="1" type="ORF">NMN56_002275</name>
</gene>
<dbReference type="RefSeq" id="WP_274043590.1">
    <property type="nucleotide sequence ID" value="NZ_JANCPR020000002.1"/>
</dbReference>
<protein>
    <submittedName>
        <fullName evidence="1">Uncharacterized protein</fullName>
    </submittedName>
</protein>
<dbReference type="EMBL" id="JANCPR020000002">
    <property type="protein sequence ID" value="MDJ1130793.1"/>
    <property type="molecule type" value="Genomic_DNA"/>
</dbReference>
<comment type="caution">
    <text evidence="1">The sequence shown here is derived from an EMBL/GenBank/DDBJ whole genome shotgun (WGS) entry which is preliminary data.</text>
</comment>
<keyword evidence="2" id="KW-1185">Reference proteome</keyword>
<name>A0ABT6ZP16_9ACTN</name>
<dbReference type="Proteomes" id="UP001214441">
    <property type="component" value="Unassembled WGS sequence"/>
</dbReference>
<evidence type="ECO:0000313" key="2">
    <source>
        <dbReference type="Proteomes" id="UP001214441"/>
    </source>
</evidence>